<name>A0A7C8BNZ0_9MICO</name>
<dbReference type="AlphaFoldDB" id="A0A7C8BNZ0"/>
<evidence type="ECO:0000313" key="1">
    <source>
        <dbReference type="EMBL" id="KAB1631042.1"/>
    </source>
</evidence>
<keyword evidence="2" id="KW-1185">Reference proteome</keyword>
<comment type="caution">
    <text evidence="1">The sequence shown here is derived from an EMBL/GenBank/DDBJ whole genome shotgun (WGS) entry which is preliminary data.</text>
</comment>
<protein>
    <submittedName>
        <fullName evidence="1">Type I-E CRISPR-associated protein Cas7/Cse4/CasC</fullName>
    </submittedName>
</protein>
<evidence type="ECO:0000313" key="2">
    <source>
        <dbReference type="Proteomes" id="UP000481339"/>
    </source>
</evidence>
<accession>A0A7C8BNZ0</accession>
<organism evidence="1 2">
    <name type="scientific">Pseudoclavibacter caeni</name>
    <dbReference type="NCBI Taxonomy" id="908846"/>
    <lineage>
        <taxon>Bacteria</taxon>
        <taxon>Bacillati</taxon>
        <taxon>Actinomycetota</taxon>
        <taxon>Actinomycetes</taxon>
        <taxon>Micrococcales</taxon>
        <taxon>Microbacteriaceae</taxon>
        <taxon>Pseudoclavibacter</taxon>
    </lineage>
</organism>
<reference evidence="1 2" key="1">
    <citation type="submission" date="2019-09" db="EMBL/GenBank/DDBJ databases">
        <title>Phylogeny of genus Pseudoclavibacter and closely related genus.</title>
        <authorList>
            <person name="Li Y."/>
        </authorList>
    </citation>
    <scope>NUCLEOTIDE SEQUENCE [LARGE SCALE GENOMIC DNA]</scope>
    <source>
        <strain evidence="1 2">JCM 16921</strain>
    </source>
</reference>
<proteinExistence type="predicted"/>
<dbReference type="NCBIfam" id="TIGR01869">
    <property type="entry name" value="casC_Cse4"/>
    <property type="match status" value="1"/>
</dbReference>
<dbReference type="Pfam" id="PF09344">
    <property type="entry name" value="Cas_CT1975"/>
    <property type="match status" value="1"/>
</dbReference>
<gene>
    <name evidence="1" type="primary">cas7e</name>
    <name evidence="1" type="ORF">F8O02_08910</name>
</gene>
<dbReference type="Proteomes" id="UP000481339">
    <property type="component" value="Unassembled WGS sequence"/>
</dbReference>
<dbReference type="RefSeq" id="WP_158036901.1">
    <property type="nucleotide sequence ID" value="NZ_BAAAZV010000009.1"/>
</dbReference>
<sequence length="393" mass="42383">MTTRTIIDISILQTVPPSNLNRDDTGSPKSAVYGGVPRARVSSQAWKRPTREQFRTLLDADSLGIRTKRVAELLAERALKRRPEVDEAAAEALAADVFKAGGIKLEAPRARKNAESKTDQHPAEETTYLLFLGSRQYDRLADLLLEALDTDDPKAAVAAQKKAIKSILKEDNAVDVGLFGRMVADTTDLNIDAASQVAHAISVHRVDPEADYFTAVDDVKQGSEDESDSGAAMIGTVEFNSATLYRYANVDANRLRDNLGDIDATAKAVAAFITAFATSIPNGKINTFAHDTLPDLVLISVRDTQPVNLVGAFEKPVTGTDRVLEATERLVAREREIDAAYDTTPVTSWVVRVGDATAAAEQLAPAVSLKTAAAAVREVVEQRLAEAEAEKSN</sequence>
<dbReference type="OrthoDB" id="5291250at2"/>
<dbReference type="InterPro" id="IPR010148">
    <property type="entry name" value="CRISPR-assoc_prot_CT1975"/>
</dbReference>
<dbReference type="EMBL" id="WBKA01000010">
    <property type="protein sequence ID" value="KAB1631042.1"/>
    <property type="molecule type" value="Genomic_DNA"/>
</dbReference>